<dbReference type="KEGG" id="csep:CP523_06695"/>
<organism evidence="3 5">
    <name type="scientific">Clostridium septicum</name>
    <dbReference type="NCBI Taxonomy" id="1504"/>
    <lineage>
        <taxon>Bacteria</taxon>
        <taxon>Bacillati</taxon>
        <taxon>Bacillota</taxon>
        <taxon>Clostridia</taxon>
        <taxon>Eubacteriales</taxon>
        <taxon>Clostridiaceae</taxon>
        <taxon>Clostridium</taxon>
    </lineage>
</organism>
<feature type="transmembrane region" description="Helical" evidence="1">
    <location>
        <begin position="240"/>
        <end position="261"/>
    </location>
</feature>
<dbReference type="EMBL" id="CP023671">
    <property type="protein sequence ID" value="AYE34180.1"/>
    <property type="molecule type" value="Genomic_DNA"/>
</dbReference>
<evidence type="ECO:0000313" key="5">
    <source>
        <dbReference type="Proteomes" id="UP000280586"/>
    </source>
</evidence>
<feature type="domain" description="CAAX prenyl protease 2/Lysostaphin resistance protein A-like" evidence="2">
    <location>
        <begin position="119"/>
        <end position="204"/>
    </location>
</feature>
<dbReference type="Proteomes" id="UP000280586">
    <property type="component" value="Chromosome"/>
</dbReference>
<evidence type="ECO:0000313" key="3">
    <source>
        <dbReference type="EMBL" id="AYE34180.1"/>
    </source>
</evidence>
<evidence type="ECO:0000259" key="2">
    <source>
        <dbReference type="Pfam" id="PF02517"/>
    </source>
</evidence>
<evidence type="ECO:0000256" key="1">
    <source>
        <dbReference type="SAM" id="Phobius"/>
    </source>
</evidence>
<dbReference type="OrthoDB" id="2035856at2"/>
<gene>
    <name evidence="3" type="ORF">CP523_06695</name>
    <name evidence="4" type="ORF">NH397_15010</name>
</gene>
<name>A0A9N7JKR9_CLOSE</name>
<keyword evidence="6" id="KW-1185">Reference proteome</keyword>
<keyword evidence="3" id="KW-0482">Metalloprotease</keyword>
<accession>A0A9N7JKR9</accession>
<sequence length="311" mass="35394">MKKVFRANLYFLIIILLEIFMPKILVPIYKEIGVTDIRIALAMNHILLFLVPATVYIILTKSSVKNTLKLNKLYFKDILLIILLAFLCQPIMSFFSIITAFFFNNEIGAFITQINSTPYLILLSLVALLPAITEECTIRGVVLSGYENKNMYLAAMVTGLFFGIFHLDPQQFLYTTVLGFILALVVRITNSIFASAIIHFIINGTSVTASKLLNSIPQSTTILEGNMDLSLRALPINEKMIMFVVYGVIALIFATFVYMIIKKLEELNIRRGVLTEERKEIIKDKDSIINIPFILIIVVYIAFMFYKYINI</sequence>
<dbReference type="InterPro" id="IPR052710">
    <property type="entry name" value="CAAX_protease"/>
</dbReference>
<keyword evidence="1" id="KW-1133">Transmembrane helix</keyword>
<proteinExistence type="predicted"/>
<keyword evidence="1" id="KW-0472">Membrane</keyword>
<dbReference type="GO" id="GO:0008237">
    <property type="term" value="F:metallopeptidase activity"/>
    <property type="evidence" value="ECO:0007669"/>
    <property type="project" value="UniProtKB-KW"/>
</dbReference>
<feature type="transmembrane region" description="Helical" evidence="1">
    <location>
        <begin position="150"/>
        <end position="167"/>
    </location>
</feature>
<dbReference type="Pfam" id="PF02517">
    <property type="entry name" value="Rce1-like"/>
    <property type="match status" value="1"/>
</dbReference>
<keyword evidence="3" id="KW-0378">Hydrolase</keyword>
<dbReference type="GO" id="GO:0080120">
    <property type="term" value="P:CAAX-box protein maturation"/>
    <property type="evidence" value="ECO:0007669"/>
    <property type="project" value="UniProtKB-ARBA"/>
</dbReference>
<dbReference type="AlphaFoldDB" id="A0A9N7JKR9"/>
<feature type="transmembrane region" description="Helical" evidence="1">
    <location>
        <begin position="109"/>
        <end position="129"/>
    </location>
</feature>
<dbReference type="PANTHER" id="PTHR36435:SF1">
    <property type="entry name" value="CAAX AMINO TERMINAL PROTEASE FAMILY PROTEIN"/>
    <property type="match status" value="1"/>
</dbReference>
<dbReference type="Proteomes" id="UP001055437">
    <property type="component" value="Chromosome"/>
</dbReference>
<feature type="transmembrane region" description="Helical" evidence="1">
    <location>
        <begin position="79"/>
        <end position="103"/>
    </location>
</feature>
<keyword evidence="3" id="KW-0645">Protease</keyword>
<dbReference type="GeneID" id="303560360"/>
<dbReference type="RefSeq" id="WP_066679211.1">
    <property type="nucleotide sequence ID" value="NZ_CABMIZ010000071.1"/>
</dbReference>
<keyword evidence="1" id="KW-0812">Transmembrane</keyword>
<dbReference type="GO" id="GO:0004175">
    <property type="term" value="F:endopeptidase activity"/>
    <property type="evidence" value="ECO:0007669"/>
    <property type="project" value="UniProtKB-ARBA"/>
</dbReference>
<feature type="transmembrane region" description="Helical" evidence="1">
    <location>
        <begin position="173"/>
        <end position="202"/>
    </location>
</feature>
<evidence type="ECO:0000313" key="6">
    <source>
        <dbReference type="Proteomes" id="UP001055437"/>
    </source>
</evidence>
<protein>
    <submittedName>
        <fullName evidence="3 4">CPBP family intramembrane metalloprotease</fullName>
    </submittedName>
</protein>
<dbReference type="PANTHER" id="PTHR36435">
    <property type="entry name" value="SLR1288 PROTEIN"/>
    <property type="match status" value="1"/>
</dbReference>
<evidence type="ECO:0000313" key="4">
    <source>
        <dbReference type="EMBL" id="USS00761.1"/>
    </source>
</evidence>
<dbReference type="InterPro" id="IPR003675">
    <property type="entry name" value="Rce1/LyrA-like_dom"/>
</dbReference>
<feature type="transmembrane region" description="Helical" evidence="1">
    <location>
        <begin position="7"/>
        <end position="25"/>
    </location>
</feature>
<reference evidence="3 5" key="1">
    <citation type="submission" date="2017-09" db="EMBL/GenBank/DDBJ databases">
        <authorList>
            <person name="Thomas P."/>
            <person name="Seyboldt C."/>
        </authorList>
    </citation>
    <scope>NUCLEOTIDE SEQUENCE [LARGE SCALE GENOMIC DNA]</scope>
    <source>
        <strain evidence="3 5">DSM 7534</strain>
    </source>
</reference>
<dbReference type="EMBL" id="CP099799">
    <property type="protein sequence ID" value="USS00761.1"/>
    <property type="molecule type" value="Genomic_DNA"/>
</dbReference>
<feature type="transmembrane region" description="Helical" evidence="1">
    <location>
        <begin position="37"/>
        <end position="59"/>
    </location>
</feature>
<feature type="transmembrane region" description="Helical" evidence="1">
    <location>
        <begin position="288"/>
        <end position="309"/>
    </location>
</feature>
<reference evidence="4" key="2">
    <citation type="submission" date="2022-06" db="EMBL/GenBank/DDBJ databases">
        <authorList>
            <person name="Holder M.E."/>
            <person name="Ajami N.J."/>
            <person name="Petrosino J.F."/>
        </authorList>
    </citation>
    <scope>NUCLEOTIDE SEQUENCE</scope>
    <source>
        <strain evidence="4">RMA 8861</strain>
    </source>
</reference>